<dbReference type="InterPro" id="IPR000742">
    <property type="entry name" value="EGF"/>
</dbReference>
<dbReference type="SMART" id="SM00608">
    <property type="entry name" value="ACR"/>
    <property type="match status" value="1"/>
</dbReference>
<comment type="caution">
    <text evidence="15">The sequence shown here is derived from an EMBL/GenBank/DDBJ whole genome shotgun (WGS) entry which is preliminary data.</text>
</comment>
<dbReference type="SMART" id="SM00050">
    <property type="entry name" value="DISIN"/>
    <property type="match status" value="1"/>
</dbReference>
<feature type="disulfide bond" evidence="6">
    <location>
        <begin position="473"/>
        <end position="493"/>
    </location>
</feature>
<evidence type="ECO:0000256" key="8">
    <source>
        <dbReference type="PROSITE-ProRule" id="PRU00276"/>
    </source>
</evidence>
<dbReference type="GO" id="GO:0046872">
    <property type="term" value="F:metal ion binding"/>
    <property type="evidence" value="ECO:0007669"/>
    <property type="project" value="UniProtKB-KW"/>
</dbReference>
<evidence type="ECO:0000313" key="16">
    <source>
        <dbReference type="Proteomes" id="UP001044222"/>
    </source>
</evidence>
<dbReference type="PROSITE" id="PS01186">
    <property type="entry name" value="EGF_2"/>
    <property type="match status" value="1"/>
</dbReference>
<evidence type="ECO:0000256" key="4">
    <source>
        <dbReference type="ARBA" id="ARBA00023136"/>
    </source>
</evidence>
<dbReference type="Proteomes" id="UP001044222">
    <property type="component" value="Unassembled WGS sequence"/>
</dbReference>
<feature type="compositionally biased region" description="Low complexity" evidence="9">
    <location>
        <begin position="742"/>
        <end position="756"/>
    </location>
</feature>
<feature type="domain" description="Disintegrin" evidence="13">
    <location>
        <begin position="415"/>
        <end position="501"/>
    </location>
</feature>
<dbReference type="PANTHER" id="PTHR11905">
    <property type="entry name" value="ADAM A DISINTEGRIN AND METALLOPROTEASE DOMAIN"/>
    <property type="match status" value="1"/>
</dbReference>
<evidence type="ECO:0000259" key="13">
    <source>
        <dbReference type="PROSITE" id="PS50214"/>
    </source>
</evidence>
<feature type="signal peptide" evidence="11">
    <location>
        <begin position="1"/>
        <end position="23"/>
    </location>
</feature>
<feature type="binding site" evidence="8">
    <location>
        <position position="359"/>
    </location>
    <ligand>
        <name>Zn(2+)</name>
        <dbReference type="ChEBI" id="CHEBI:29105"/>
        <note>catalytic</note>
    </ligand>
</feature>
<feature type="transmembrane region" description="Helical" evidence="10">
    <location>
        <begin position="698"/>
        <end position="720"/>
    </location>
</feature>
<evidence type="ECO:0000256" key="9">
    <source>
        <dbReference type="SAM" id="MobiDB-lite"/>
    </source>
</evidence>
<proteinExistence type="predicted"/>
<dbReference type="Gene3D" id="3.40.390.10">
    <property type="entry name" value="Collagenase (Catalytic Domain)"/>
    <property type="match status" value="1"/>
</dbReference>
<keyword evidence="8" id="KW-0862">Zinc</keyword>
<dbReference type="InterPro" id="IPR001590">
    <property type="entry name" value="Peptidase_M12B"/>
</dbReference>
<keyword evidence="5 7" id="KW-1015">Disulfide bond</keyword>
<dbReference type="PRINTS" id="PR00289">
    <property type="entry name" value="DISINTEGRIN"/>
</dbReference>
<dbReference type="SUPFAM" id="SSF57552">
    <property type="entry name" value="Blood coagulation inhibitor (disintegrin)"/>
    <property type="match status" value="1"/>
</dbReference>
<feature type="chain" id="PRO_5039347204" description="Disintegrin and metalloproteinase domain-containing protein 9-like" evidence="11">
    <location>
        <begin position="24"/>
        <end position="806"/>
    </location>
</feature>
<feature type="binding site" evidence="8">
    <location>
        <position position="349"/>
    </location>
    <ligand>
        <name>Zn(2+)</name>
        <dbReference type="ChEBI" id="CHEBI:29105"/>
        <note>catalytic</note>
    </ligand>
</feature>
<dbReference type="PROSITE" id="PS50026">
    <property type="entry name" value="EGF_3"/>
    <property type="match status" value="1"/>
</dbReference>
<feature type="domain" description="Peptidase M12B" evidence="14">
    <location>
        <begin position="212"/>
        <end position="407"/>
    </location>
</feature>
<comment type="caution">
    <text evidence="7">Lacks conserved residue(s) required for the propagation of feature annotation.</text>
</comment>
<dbReference type="FunFam" id="4.10.70.10:FF:000001">
    <property type="entry name" value="Disintegrin and metalloproteinase domain-containing protein 22"/>
    <property type="match status" value="1"/>
</dbReference>
<dbReference type="PROSITE" id="PS50214">
    <property type="entry name" value="DISINTEGRIN_2"/>
    <property type="match status" value="1"/>
</dbReference>
<evidence type="ECO:0000313" key="15">
    <source>
        <dbReference type="EMBL" id="KAG5855366.1"/>
    </source>
</evidence>
<dbReference type="Pfam" id="PF01421">
    <property type="entry name" value="Reprolysin"/>
    <property type="match status" value="1"/>
</dbReference>
<dbReference type="PANTHER" id="PTHR11905:SF136">
    <property type="entry name" value="DISINTEGRIN AND METALLOPROTEINASE DOMAIN-CONTAINING PROTEIN 9"/>
    <property type="match status" value="1"/>
</dbReference>
<feature type="region of interest" description="Disordered" evidence="9">
    <location>
        <begin position="735"/>
        <end position="806"/>
    </location>
</feature>
<dbReference type="GO" id="GO:0006508">
    <property type="term" value="P:proteolysis"/>
    <property type="evidence" value="ECO:0007669"/>
    <property type="project" value="InterPro"/>
</dbReference>
<dbReference type="InterPro" id="IPR018358">
    <property type="entry name" value="Disintegrin_CS"/>
</dbReference>
<sequence>MSRTSLRLSIIYLMFCCLTGIKSNGLFQAQTSKLRNYKVVIPHIVLDRSKREDKPSERSKEEVKPERLTYSLSIENKDHFLHLQKNKEFIAKSFVQHSHGANGNLVTSYPKVTNGCHYHGHVEGHENSLVALSTCTGLKGVILIGNQSYGLEPAVKSTTFEHLLFPLWDSHPEQFVCGVTDEMSQSNGHTFPDPSFTMSRLFRKKRNLPQPRYVELVLVVDKKRFDFKKGNATAVREEMVDLANLLDGYYKQLNIYVILVGLEIFEDQNPFSVDDPPSTVLGNFVKWRKKDLLPRIRNDVAQLIVGRNRSYEGVLGMAFVGSVCSAASAGGISVFSDNRLQFVSTVVAHEMGHNLGMSHDGVNCNCGGGSCIMAASAGGSTKFSDCSGNDFERLVLRGGGLCLKNQPSPSDIITVADCGNGLLEAGEQCDCGKPEVCKDKCCNAATCNFTSGSVCAQGACCQDCQIKVAGTPCRTSVNICDLPEFCNGRSAFCPEDFYIMDGLSCANNTAYCFEGRCQTYDFQCQHLFGGAARKADDICFNVANSRGDRFGNCGSQGSKYVECASENSMCGKVQCTNVDANFPPKGSTITVEDIQSARCVNVDFNLGTDVLDPGYVNTGSGCGKGKACLDFKCINSSALIQEKDCDAPTTCHGQGVCNDQGHCHCNDGWGPPSCNTAGRGGSIDSGPAQIDYSLRNGLLIFFLLVVPLLILIALVLIYIFRRDWIMVLFRNKPRNPPSGSGQTRAAPQTQTQSTPSFQPPPAYPEVVSGLPPSYEELYQANVHHPAPRQGPGVPRPIPSSNLSPSH</sequence>
<dbReference type="GO" id="GO:0005886">
    <property type="term" value="C:plasma membrane"/>
    <property type="evidence" value="ECO:0007669"/>
    <property type="project" value="TreeGrafter"/>
</dbReference>
<keyword evidence="7" id="KW-0245">EGF-like domain</keyword>
<dbReference type="InterPro" id="IPR024079">
    <property type="entry name" value="MetalloPept_cat_dom_sf"/>
</dbReference>
<keyword evidence="4 10" id="KW-0472">Membrane</keyword>
<keyword evidence="8" id="KW-0479">Metal-binding</keyword>
<evidence type="ECO:0000256" key="7">
    <source>
        <dbReference type="PROSITE-ProRule" id="PRU00076"/>
    </source>
</evidence>
<dbReference type="EMBL" id="JAFIRN010000002">
    <property type="protein sequence ID" value="KAG5855366.1"/>
    <property type="molecule type" value="Genomic_DNA"/>
</dbReference>
<feature type="binding site" evidence="8">
    <location>
        <position position="353"/>
    </location>
    <ligand>
        <name>Zn(2+)</name>
        <dbReference type="ChEBI" id="CHEBI:29105"/>
        <note>catalytic</note>
    </ligand>
</feature>
<keyword evidence="11" id="KW-0732">Signal</keyword>
<evidence type="ECO:0000256" key="6">
    <source>
        <dbReference type="PROSITE-ProRule" id="PRU00068"/>
    </source>
</evidence>
<dbReference type="SUPFAM" id="SSF55486">
    <property type="entry name" value="Metalloproteases ('zincins'), catalytic domain"/>
    <property type="match status" value="1"/>
</dbReference>
<dbReference type="Pfam" id="PF01562">
    <property type="entry name" value="Pep_M12B_propep"/>
    <property type="match status" value="1"/>
</dbReference>
<evidence type="ECO:0000259" key="14">
    <source>
        <dbReference type="PROSITE" id="PS50215"/>
    </source>
</evidence>
<evidence type="ECO:0000256" key="1">
    <source>
        <dbReference type="ARBA" id="ARBA00004479"/>
    </source>
</evidence>
<protein>
    <recommendedName>
        <fullName evidence="17">Disintegrin and metalloproteinase domain-containing protein 9-like</fullName>
    </recommendedName>
</protein>
<feature type="active site" evidence="8">
    <location>
        <position position="350"/>
    </location>
</feature>
<reference evidence="15" key="1">
    <citation type="submission" date="2021-01" db="EMBL/GenBank/DDBJ databases">
        <title>A chromosome-scale assembly of European eel, Anguilla anguilla.</title>
        <authorList>
            <person name="Henkel C."/>
            <person name="Jong-Raadsen S.A."/>
            <person name="Dufour S."/>
            <person name="Weltzien F.-A."/>
            <person name="Palstra A.P."/>
            <person name="Pelster B."/>
            <person name="Spaink H.P."/>
            <person name="Van Den Thillart G.E."/>
            <person name="Jansen H."/>
            <person name="Zahm M."/>
            <person name="Klopp C."/>
            <person name="Cedric C."/>
            <person name="Louis A."/>
            <person name="Berthelot C."/>
            <person name="Parey E."/>
            <person name="Roest Crollius H."/>
            <person name="Montfort J."/>
            <person name="Robinson-Rechavi M."/>
            <person name="Bucao C."/>
            <person name="Bouchez O."/>
            <person name="Gislard M."/>
            <person name="Lluch J."/>
            <person name="Milhes M."/>
            <person name="Lampietro C."/>
            <person name="Lopez Roques C."/>
            <person name="Donnadieu C."/>
            <person name="Braasch I."/>
            <person name="Desvignes T."/>
            <person name="Postlethwait J."/>
            <person name="Bobe J."/>
            <person name="Guiguen Y."/>
            <person name="Dirks R."/>
        </authorList>
    </citation>
    <scope>NUCLEOTIDE SEQUENCE</scope>
    <source>
        <strain evidence="15">Tag_6206</strain>
        <tissue evidence="15">Liver</tissue>
    </source>
</reference>
<evidence type="ECO:0000256" key="11">
    <source>
        <dbReference type="SAM" id="SignalP"/>
    </source>
</evidence>
<gene>
    <name evidence="15" type="ORF">ANANG_G00048330</name>
</gene>
<feature type="disulfide bond" evidence="7">
    <location>
        <begin position="665"/>
        <end position="674"/>
    </location>
</feature>
<organism evidence="15 16">
    <name type="scientific">Anguilla anguilla</name>
    <name type="common">European freshwater eel</name>
    <name type="synonym">Muraena anguilla</name>
    <dbReference type="NCBI Taxonomy" id="7936"/>
    <lineage>
        <taxon>Eukaryota</taxon>
        <taxon>Metazoa</taxon>
        <taxon>Chordata</taxon>
        <taxon>Craniata</taxon>
        <taxon>Vertebrata</taxon>
        <taxon>Euteleostomi</taxon>
        <taxon>Actinopterygii</taxon>
        <taxon>Neopterygii</taxon>
        <taxon>Teleostei</taxon>
        <taxon>Anguilliformes</taxon>
        <taxon>Anguillidae</taxon>
        <taxon>Anguilla</taxon>
    </lineage>
</organism>
<evidence type="ECO:0000256" key="5">
    <source>
        <dbReference type="ARBA" id="ARBA00023157"/>
    </source>
</evidence>
<dbReference type="InterPro" id="IPR036436">
    <property type="entry name" value="Disintegrin_dom_sf"/>
</dbReference>
<dbReference type="InterPro" id="IPR006586">
    <property type="entry name" value="ADAM_Cys-rich"/>
</dbReference>
<dbReference type="PROSITE" id="PS00427">
    <property type="entry name" value="DISINTEGRIN_1"/>
    <property type="match status" value="1"/>
</dbReference>
<dbReference type="Gene3D" id="4.10.70.10">
    <property type="entry name" value="Disintegrin domain"/>
    <property type="match status" value="1"/>
</dbReference>
<evidence type="ECO:0008006" key="17">
    <source>
        <dbReference type="Google" id="ProtNLM"/>
    </source>
</evidence>
<evidence type="ECO:0000256" key="10">
    <source>
        <dbReference type="SAM" id="Phobius"/>
    </source>
</evidence>
<dbReference type="Pfam" id="PF00200">
    <property type="entry name" value="Disintegrin"/>
    <property type="match status" value="1"/>
</dbReference>
<dbReference type="AlphaFoldDB" id="A0A9D3MX03"/>
<name>A0A9D3MX03_ANGAN</name>
<dbReference type="Pfam" id="PF08516">
    <property type="entry name" value="ADAM_CR"/>
    <property type="match status" value="1"/>
</dbReference>
<evidence type="ECO:0000256" key="2">
    <source>
        <dbReference type="ARBA" id="ARBA00022692"/>
    </source>
</evidence>
<dbReference type="PROSITE" id="PS50215">
    <property type="entry name" value="ADAM_MEPRO"/>
    <property type="match status" value="1"/>
</dbReference>
<dbReference type="InterPro" id="IPR034027">
    <property type="entry name" value="Reprolysin_adamalysin"/>
</dbReference>
<evidence type="ECO:0000259" key="12">
    <source>
        <dbReference type="PROSITE" id="PS50026"/>
    </source>
</evidence>
<dbReference type="GO" id="GO:0004222">
    <property type="term" value="F:metalloendopeptidase activity"/>
    <property type="evidence" value="ECO:0007669"/>
    <property type="project" value="InterPro"/>
</dbReference>
<feature type="domain" description="EGF-like" evidence="12">
    <location>
        <begin position="641"/>
        <end position="675"/>
    </location>
</feature>
<keyword evidence="2 10" id="KW-0812">Transmembrane</keyword>
<accession>A0A9D3MX03</accession>
<dbReference type="InterPro" id="IPR002870">
    <property type="entry name" value="Peptidase_M12B_N"/>
</dbReference>
<comment type="subcellular location">
    <subcellularLocation>
        <location evidence="1">Membrane</location>
        <topology evidence="1">Single-pass type I membrane protein</topology>
    </subcellularLocation>
</comment>
<keyword evidence="16" id="KW-1185">Reference proteome</keyword>
<dbReference type="FunFam" id="3.40.390.10:FF:000002">
    <property type="entry name" value="Disintegrin and metalloproteinase domain-containing protein 22"/>
    <property type="match status" value="1"/>
</dbReference>
<feature type="disulfide bond" evidence="8">
    <location>
        <begin position="366"/>
        <end position="371"/>
    </location>
</feature>
<evidence type="ECO:0000256" key="3">
    <source>
        <dbReference type="ARBA" id="ARBA00022989"/>
    </source>
</evidence>
<dbReference type="InterPro" id="IPR001762">
    <property type="entry name" value="Disintegrin_dom"/>
</dbReference>
<keyword evidence="3 10" id="KW-1133">Transmembrane helix</keyword>
<dbReference type="CDD" id="cd04269">
    <property type="entry name" value="ZnMc_adamalysin_II_like"/>
    <property type="match status" value="1"/>
</dbReference>